<dbReference type="Pfam" id="PF02156">
    <property type="entry name" value="Glyco_hydro_26"/>
    <property type="match status" value="1"/>
</dbReference>
<evidence type="ECO:0000256" key="2">
    <source>
        <dbReference type="ARBA" id="ARBA00022801"/>
    </source>
</evidence>
<keyword evidence="2 4" id="KW-0378">Hydrolase</keyword>
<dbReference type="STRING" id="84029.CROST_28070"/>
<dbReference type="Pfam" id="PF21582">
    <property type="entry name" value="CBM30"/>
    <property type="match status" value="1"/>
</dbReference>
<dbReference type="InterPro" id="IPR008979">
    <property type="entry name" value="Galactose-bd-like_sf"/>
</dbReference>
<dbReference type="Gene3D" id="3.20.20.80">
    <property type="entry name" value="Glycosidases"/>
    <property type="match status" value="1"/>
</dbReference>
<keyword evidence="6" id="KW-1185">Reference proteome</keyword>
<dbReference type="InterPro" id="IPR017853">
    <property type="entry name" value="GH"/>
</dbReference>
<dbReference type="InterPro" id="IPR000805">
    <property type="entry name" value="Glyco_hydro_26"/>
</dbReference>
<dbReference type="GO" id="GO:0016985">
    <property type="term" value="F:mannan endo-1,4-beta-mannosidase activity"/>
    <property type="evidence" value="ECO:0007669"/>
    <property type="project" value="InterPro"/>
</dbReference>
<keyword evidence="3 4" id="KW-0326">Glycosidase</keyword>
<evidence type="ECO:0000313" key="6">
    <source>
        <dbReference type="Proteomes" id="UP000190951"/>
    </source>
</evidence>
<organism evidence="5 6">
    <name type="scientific">Clostridium felsineum</name>
    <dbReference type="NCBI Taxonomy" id="36839"/>
    <lineage>
        <taxon>Bacteria</taxon>
        <taxon>Bacillati</taxon>
        <taxon>Bacillota</taxon>
        <taxon>Clostridia</taxon>
        <taxon>Eubacteriales</taxon>
        <taxon>Clostridiaceae</taxon>
        <taxon>Clostridium</taxon>
    </lineage>
</organism>
<evidence type="ECO:0000313" key="5">
    <source>
        <dbReference type="EMBL" id="URZ12512.1"/>
    </source>
</evidence>
<protein>
    <submittedName>
        <fullName evidence="5">Uncharacterized protein</fullName>
    </submittedName>
</protein>
<name>A0A1S8MET1_9CLOT</name>
<dbReference type="SUPFAM" id="SSF49785">
    <property type="entry name" value="Galactose-binding domain-like"/>
    <property type="match status" value="1"/>
</dbReference>
<reference evidence="5 6" key="1">
    <citation type="submission" date="2022-04" db="EMBL/GenBank/DDBJ databases">
        <title>Genome sequence of C. roseum typestrain.</title>
        <authorList>
            <person name="Poehlein A."/>
            <person name="Schoch T."/>
            <person name="Duerre P."/>
            <person name="Daniel R."/>
        </authorList>
    </citation>
    <scope>NUCLEOTIDE SEQUENCE [LARGE SCALE GENOMIC DNA]</scope>
    <source>
        <strain evidence="5 6">DSM 7320</strain>
    </source>
</reference>
<dbReference type="InterPro" id="IPR048758">
    <property type="entry name" value="CBM30"/>
</dbReference>
<sequence>MKSKISKLLLVASLTIASVGLAAIKANATTTGMPLRNGAWLGKWPTTDTINKFQEAQDKKMDYVNMFADFSTPFSSFKANVDAVYQNKSQLILTWEPQGITDNDIIIGNKDDYIKQMASDLKNYNKPIVIRLMHEVNSNWYSWATGYQNGSVNSYASYKTAYQHIVQIFRNAGASNVKFMYNVNNNSVGNNTDYMAAYPGNDYVDVLSIDGYNWGTTQSWGSSWQSFDQVFGQAYNALKVYNKPIFIAEIGSADKGGDKSAWITDAYNKVRSNYPLIDAVIWFNENKETDWTINSNPSVQAAYKSAVMGPIAVTKNWAYGDANDDGIWNYSSVWSGSGGSIESSTQWNNLPMSNVVKYNGNSSLKFHFKSTSNTAYAGASIPTSESPNGIEPFSDVDFNAGKNLTRTTYLKFNILGDSNSKARIKLCDVWGNETNPVELTDYVTVSNSDWKQVTIPMANLTSASIDKNNISAVKFLIDGNTYQPGEWTFYVNNMNFSN</sequence>
<dbReference type="EMBL" id="CP096983">
    <property type="protein sequence ID" value="URZ12512.1"/>
    <property type="molecule type" value="Genomic_DNA"/>
</dbReference>
<dbReference type="RefSeq" id="WP_077832605.1">
    <property type="nucleotide sequence ID" value="NZ_CP096983.1"/>
</dbReference>
<dbReference type="PROSITE" id="PS51764">
    <property type="entry name" value="GH26"/>
    <property type="match status" value="1"/>
</dbReference>
<feature type="active site" description="Nucleophile" evidence="4">
    <location>
        <position position="249"/>
    </location>
</feature>
<dbReference type="AlphaFoldDB" id="A0A1S8MET1"/>
<proteinExistence type="inferred from homology"/>
<dbReference type="Gene3D" id="2.60.120.430">
    <property type="entry name" value="Galactose-binding lectin"/>
    <property type="match status" value="1"/>
</dbReference>
<feature type="active site" description="Proton donor" evidence="4">
    <location>
        <position position="135"/>
    </location>
</feature>
<dbReference type="PANTHER" id="PTHR40079:SF4">
    <property type="entry name" value="GH26 DOMAIN-CONTAINING PROTEIN-RELATED"/>
    <property type="match status" value="1"/>
</dbReference>
<dbReference type="KEGG" id="crw:CROST_032340"/>
<dbReference type="GO" id="GO:0006080">
    <property type="term" value="P:substituted mannan metabolic process"/>
    <property type="evidence" value="ECO:0007669"/>
    <property type="project" value="InterPro"/>
</dbReference>
<gene>
    <name evidence="5" type="ORF">CROST_032340</name>
</gene>
<dbReference type="InterPro" id="IPR022790">
    <property type="entry name" value="GH26_dom"/>
</dbReference>
<comment type="similarity">
    <text evidence="1 4">Belongs to the glycosyl hydrolase 26 family.</text>
</comment>
<evidence type="ECO:0000256" key="1">
    <source>
        <dbReference type="ARBA" id="ARBA00007754"/>
    </source>
</evidence>
<dbReference type="SUPFAM" id="SSF51445">
    <property type="entry name" value="(Trans)glycosidases"/>
    <property type="match status" value="1"/>
</dbReference>
<accession>A0A1S8MET1</accession>
<evidence type="ECO:0000256" key="3">
    <source>
        <dbReference type="ARBA" id="ARBA00023295"/>
    </source>
</evidence>
<dbReference type="PANTHER" id="PTHR40079">
    <property type="entry name" value="MANNAN ENDO-1,4-BETA-MANNOSIDASE E-RELATED"/>
    <property type="match status" value="1"/>
</dbReference>
<dbReference type="Proteomes" id="UP000190951">
    <property type="component" value="Chromosome"/>
</dbReference>
<evidence type="ECO:0000256" key="4">
    <source>
        <dbReference type="PROSITE-ProRule" id="PRU01100"/>
    </source>
</evidence>